<proteinExistence type="predicted"/>
<dbReference type="VEuPathDB" id="FungiDB:AMAG_19273"/>
<evidence type="ECO:0000313" key="1">
    <source>
        <dbReference type="EMBL" id="KNE64761.1"/>
    </source>
</evidence>
<gene>
    <name evidence="1" type="ORF">AMAG_19273</name>
</gene>
<accession>A0A0L0SQH3</accession>
<keyword evidence="2" id="KW-1185">Reference proteome</keyword>
<reference evidence="1 2" key="1">
    <citation type="submission" date="2009-11" db="EMBL/GenBank/DDBJ databases">
        <title>Annotation of Allomyces macrogynus ATCC 38327.</title>
        <authorList>
            <consortium name="The Broad Institute Genome Sequencing Platform"/>
            <person name="Russ C."/>
            <person name="Cuomo C."/>
            <person name="Burger G."/>
            <person name="Gray M.W."/>
            <person name="Holland P.W.H."/>
            <person name="King N."/>
            <person name="Lang F.B.F."/>
            <person name="Roger A.J."/>
            <person name="Ruiz-Trillo I."/>
            <person name="Young S.K."/>
            <person name="Zeng Q."/>
            <person name="Gargeya S."/>
            <person name="Fitzgerald M."/>
            <person name="Haas B."/>
            <person name="Abouelleil A."/>
            <person name="Alvarado L."/>
            <person name="Arachchi H.M."/>
            <person name="Berlin A."/>
            <person name="Chapman S.B."/>
            <person name="Gearin G."/>
            <person name="Goldberg J."/>
            <person name="Griggs A."/>
            <person name="Gujja S."/>
            <person name="Hansen M."/>
            <person name="Heiman D."/>
            <person name="Howarth C."/>
            <person name="Larimer J."/>
            <person name="Lui A."/>
            <person name="MacDonald P.J.P."/>
            <person name="McCowen C."/>
            <person name="Montmayeur A."/>
            <person name="Murphy C."/>
            <person name="Neiman D."/>
            <person name="Pearson M."/>
            <person name="Priest M."/>
            <person name="Roberts A."/>
            <person name="Saif S."/>
            <person name="Shea T."/>
            <person name="Sisk P."/>
            <person name="Stolte C."/>
            <person name="Sykes S."/>
            <person name="Wortman J."/>
            <person name="Nusbaum C."/>
            <person name="Birren B."/>
        </authorList>
    </citation>
    <scope>NUCLEOTIDE SEQUENCE [LARGE SCALE GENOMIC DNA]</scope>
    <source>
        <strain evidence="1 2">ATCC 38327</strain>
    </source>
</reference>
<dbReference type="OrthoDB" id="5540378at2759"/>
<protein>
    <submittedName>
        <fullName evidence="1">Uncharacterized protein</fullName>
    </submittedName>
</protein>
<name>A0A0L0SQH3_ALLM3</name>
<sequence length="373" mass="38936">MTLRAVMEIDPQAKSRAPRALSRIAAKILGGGVISVEGSDEKIDANAPILAAIQGPVVIDGASFAEKVTPPLVMRLPIQELCNYLGVAKVKDLFTPNGVQMLLKRSQFNLTATSTEMIMPFEISMSSFLPLPTQNLDIPFSFSITAARGGQSIMGIGVHDVSLFLERNRLGLRSKVVITPTNTDGAAEALKEFTDAVLFDVKASTIDHAAVVQALPNGLVVTVPVPGIDIAPVFDAFTNRGTMLPLDAAPGFHKSKSSFDVIFPDPDAAPDAPFAIPEINMDIGFASLGVAIDDADIAGIKLPSGAKMLAGKADDVVADATLAAGKDAVAALTPKLQGIAVAFLNGQPLPSKVVLGSGNMSKTNFALKLLLAT</sequence>
<dbReference type="EMBL" id="GG745345">
    <property type="protein sequence ID" value="KNE64761.1"/>
    <property type="molecule type" value="Genomic_DNA"/>
</dbReference>
<organism evidence="1 2">
    <name type="scientific">Allomyces macrogynus (strain ATCC 38327)</name>
    <name type="common">Allomyces javanicus var. macrogynus</name>
    <dbReference type="NCBI Taxonomy" id="578462"/>
    <lineage>
        <taxon>Eukaryota</taxon>
        <taxon>Fungi</taxon>
        <taxon>Fungi incertae sedis</taxon>
        <taxon>Blastocladiomycota</taxon>
        <taxon>Blastocladiomycetes</taxon>
        <taxon>Blastocladiales</taxon>
        <taxon>Blastocladiaceae</taxon>
        <taxon>Allomyces</taxon>
    </lineage>
</organism>
<dbReference type="Proteomes" id="UP000054350">
    <property type="component" value="Unassembled WGS sequence"/>
</dbReference>
<dbReference type="AlphaFoldDB" id="A0A0L0SQH3"/>
<reference evidence="2" key="2">
    <citation type="submission" date="2009-11" db="EMBL/GenBank/DDBJ databases">
        <title>The Genome Sequence of Allomyces macrogynus strain ATCC 38327.</title>
        <authorList>
            <consortium name="The Broad Institute Genome Sequencing Platform"/>
            <person name="Russ C."/>
            <person name="Cuomo C."/>
            <person name="Shea T."/>
            <person name="Young S.K."/>
            <person name="Zeng Q."/>
            <person name="Koehrsen M."/>
            <person name="Haas B."/>
            <person name="Borodovsky M."/>
            <person name="Guigo R."/>
            <person name="Alvarado L."/>
            <person name="Berlin A."/>
            <person name="Borenstein D."/>
            <person name="Chen Z."/>
            <person name="Engels R."/>
            <person name="Freedman E."/>
            <person name="Gellesch M."/>
            <person name="Goldberg J."/>
            <person name="Griggs A."/>
            <person name="Gujja S."/>
            <person name="Heiman D."/>
            <person name="Hepburn T."/>
            <person name="Howarth C."/>
            <person name="Jen D."/>
            <person name="Larson L."/>
            <person name="Lewis B."/>
            <person name="Mehta T."/>
            <person name="Park D."/>
            <person name="Pearson M."/>
            <person name="Roberts A."/>
            <person name="Saif S."/>
            <person name="Shenoy N."/>
            <person name="Sisk P."/>
            <person name="Stolte C."/>
            <person name="Sykes S."/>
            <person name="Walk T."/>
            <person name="White J."/>
            <person name="Yandava C."/>
            <person name="Burger G."/>
            <person name="Gray M.W."/>
            <person name="Holland P.W.H."/>
            <person name="King N."/>
            <person name="Lang F.B.F."/>
            <person name="Roger A.J."/>
            <person name="Ruiz-Trillo I."/>
            <person name="Lander E."/>
            <person name="Nusbaum C."/>
        </authorList>
    </citation>
    <scope>NUCLEOTIDE SEQUENCE [LARGE SCALE GENOMIC DNA]</scope>
    <source>
        <strain evidence="2">ATCC 38327</strain>
    </source>
</reference>
<evidence type="ECO:0000313" key="2">
    <source>
        <dbReference type="Proteomes" id="UP000054350"/>
    </source>
</evidence>